<organism evidence="3 4">
    <name type="scientific">Leucobacter komagatae</name>
    <dbReference type="NCBI Taxonomy" id="55969"/>
    <lineage>
        <taxon>Bacteria</taxon>
        <taxon>Bacillati</taxon>
        <taxon>Actinomycetota</taxon>
        <taxon>Actinomycetes</taxon>
        <taxon>Micrococcales</taxon>
        <taxon>Microbacteriaceae</taxon>
        <taxon>Leucobacter</taxon>
    </lineage>
</organism>
<evidence type="ECO:0000313" key="4">
    <source>
        <dbReference type="Proteomes" id="UP000319094"/>
    </source>
</evidence>
<feature type="compositionally biased region" description="Polar residues" evidence="1">
    <location>
        <begin position="9"/>
        <end position="23"/>
    </location>
</feature>
<evidence type="ECO:0000256" key="2">
    <source>
        <dbReference type="SAM" id="Phobius"/>
    </source>
</evidence>
<evidence type="ECO:0000256" key="1">
    <source>
        <dbReference type="SAM" id="MobiDB-lite"/>
    </source>
</evidence>
<proteinExistence type="predicted"/>
<name>A0A542XY59_9MICO</name>
<sequence>MTHPAPDQSMPSAHEQPQVQTQAPVPEAADPPPSKKKRALKTVLSILGISAGLVIGKILIPIAFIEADNNVTVEDGYLFEASTYSIMFPGEPDPIADIPAGYEAVTWSNKQKMYQSANVDVSVVTAASLEDAVAGCASTNEAELVSVTPYGGAPNKSSFRSPGTSRVWRF</sequence>
<keyword evidence="4" id="KW-1185">Reference proteome</keyword>
<reference evidence="3 4" key="1">
    <citation type="submission" date="2019-06" db="EMBL/GenBank/DDBJ databases">
        <title>Sequencing the genomes of 1000 actinobacteria strains.</title>
        <authorList>
            <person name="Klenk H.-P."/>
        </authorList>
    </citation>
    <scope>NUCLEOTIDE SEQUENCE [LARGE SCALE GENOMIC DNA]</scope>
    <source>
        <strain evidence="3 4">DSM 8803</strain>
    </source>
</reference>
<feature type="region of interest" description="Disordered" evidence="1">
    <location>
        <begin position="1"/>
        <end position="35"/>
    </location>
</feature>
<protein>
    <submittedName>
        <fullName evidence="3">Uncharacterized protein</fullName>
    </submittedName>
</protein>
<keyword evidence="2" id="KW-0812">Transmembrane</keyword>
<evidence type="ECO:0000313" key="3">
    <source>
        <dbReference type="EMBL" id="TQL40772.1"/>
    </source>
</evidence>
<comment type="caution">
    <text evidence="3">The sequence shown here is derived from an EMBL/GenBank/DDBJ whole genome shotgun (WGS) entry which is preliminary data.</text>
</comment>
<dbReference type="AlphaFoldDB" id="A0A542XY59"/>
<keyword evidence="2" id="KW-1133">Transmembrane helix</keyword>
<keyword evidence="2" id="KW-0472">Membrane</keyword>
<dbReference type="EMBL" id="VFON01000002">
    <property type="protein sequence ID" value="TQL40772.1"/>
    <property type="molecule type" value="Genomic_DNA"/>
</dbReference>
<accession>A0A542XY59</accession>
<gene>
    <name evidence="3" type="ORF">FB468_3296</name>
</gene>
<dbReference type="Proteomes" id="UP000319094">
    <property type="component" value="Unassembled WGS sequence"/>
</dbReference>
<feature type="transmembrane region" description="Helical" evidence="2">
    <location>
        <begin position="43"/>
        <end position="64"/>
    </location>
</feature>